<dbReference type="NCBIfam" id="TIGR01444">
    <property type="entry name" value="fkbM_fam"/>
    <property type="match status" value="1"/>
</dbReference>
<dbReference type="InterPro" id="IPR006342">
    <property type="entry name" value="FkbM_mtfrase"/>
</dbReference>
<dbReference type="SUPFAM" id="SSF53335">
    <property type="entry name" value="S-adenosyl-L-methionine-dependent methyltransferases"/>
    <property type="match status" value="1"/>
</dbReference>
<protein>
    <submittedName>
        <fullName evidence="2 3">Methyltransferase</fullName>
    </submittedName>
</protein>
<dbReference type="GO" id="GO:0032259">
    <property type="term" value="P:methylation"/>
    <property type="evidence" value="ECO:0007669"/>
    <property type="project" value="UniProtKB-KW"/>
</dbReference>
<keyword evidence="2" id="KW-0489">Methyltransferase</keyword>
<evidence type="ECO:0000313" key="3">
    <source>
        <dbReference type="EMBL" id="GAL71410.1"/>
    </source>
</evidence>
<dbReference type="EMBL" id="BBNR01000011">
    <property type="protein sequence ID" value="GAL67603.1"/>
    <property type="molecule type" value="Genomic_DNA"/>
</dbReference>
<evidence type="ECO:0000313" key="2">
    <source>
        <dbReference type="EMBL" id="GAL67603.1"/>
    </source>
</evidence>
<evidence type="ECO:0000313" key="6">
    <source>
        <dbReference type="Proteomes" id="UP000030184"/>
    </source>
</evidence>
<feature type="domain" description="Methyltransferase FkbM" evidence="1">
    <location>
        <begin position="81"/>
        <end position="236"/>
    </location>
</feature>
<sequence>MKTIKAILHKLIPSFVLEIIKLNYYNFKNKTYHFSKRQSLYITHEKGLWKATTLKPLYFLVHDIDKYEAYYHIKKGDVVFDAGANEGALSIIYAKKVGKEGKVFSFEPDAINIKLLNKNLSFNTEIEHIRLIEKGLWDEEAEIDFFEAGSVGSSMFYEDKNSKRVSIKAISIDSFIANENITKLDFIKMDIEGAEIKALKGAVNTIKKFQPNFAIASYHLVEGKLTHIAVEEFFKSINYPFKTVFYDDSEIITYAGSSVLK</sequence>
<comment type="caution">
    <text evidence="2">The sequence shown here is derived from an EMBL/GenBank/DDBJ whole genome shotgun (WGS) entry which is preliminary data.</text>
</comment>
<dbReference type="GO" id="GO:0008168">
    <property type="term" value="F:methyltransferase activity"/>
    <property type="evidence" value="ECO:0007669"/>
    <property type="project" value="UniProtKB-KW"/>
</dbReference>
<keyword evidence="6" id="KW-1185">Reference proteome</keyword>
<accession>A0A090VUF2</accession>
<dbReference type="OrthoDB" id="9812600at2"/>
<dbReference type="PANTHER" id="PTHR34203">
    <property type="entry name" value="METHYLTRANSFERASE, FKBM FAMILY PROTEIN"/>
    <property type="match status" value="1"/>
</dbReference>
<dbReference type="EMBL" id="BBNS01000012">
    <property type="protein sequence ID" value="GAL71410.1"/>
    <property type="molecule type" value="Genomic_DNA"/>
</dbReference>
<proteinExistence type="predicted"/>
<evidence type="ECO:0000259" key="1">
    <source>
        <dbReference type="Pfam" id="PF05050"/>
    </source>
</evidence>
<dbReference type="PANTHER" id="PTHR34203:SF15">
    <property type="entry name" value="SLL1173 PROTEIN"/>
    <property type="match status" value="1"/>
</dbReference>
<dbReference type="EMBL" id="BBNY01000009">
    <property type="protein sequence ID" value="GAL89423.1"/>
    <property type="molecule type" value="Genomic_DNA"/>
</dbReference>
<evidence type="ECO:0000313" key="5">
    <source>
        <dbReference type="Proteomes" id="UP000029641"/>
    </source>
</evidence>
<evidence type="ECO:0000313" key="4">
    <source>
        <dbReference type="EMBL" id="GAL89423.1"/>
    </source>
</evidence>
<organism evidence="2 5">
    <name type="scientific">Jejuia pallidilutea</name>
    <dbReference type="NCBI Taxonomy" id="504487"/>
    <lineage>
        <taxon>Bacteria</taxon>
        <taxon>Pseudomonadati</taxon>
        <taxon>Bacteroidota</taxon>
        <taxon>Flavobacteriia</taxon>
        <taxon>Flavobacteriales</taxon>
        <taxon>Flavobacteriaceae</taxon>
        <taxon>Jejuia</taxon>
    </lineage>
</organism>
<dbReference type="Proteomes" id="UP000029646">
    <property type="component" value="Unassembled WGS sequence"/>
</dbReference>
<gene>
    <name evidence="2" type="ORF">JCM19301_890</name>
    <name evidence="3" type="ORF">JCM19302_1088</name>
    <name evidence="4" type="ORF">JCM19538_1418</name>
</gene>
<dbReference type="STRING" id="504487.JCM19538_1418"/>
<dbReference type="InterPro" id="IPR052514">
    <property type="entry name" value="SAM-dependent_MTase"/>
</dbReference>
<dbReference type="Pfam" id="PF05050">
    <property type="entry name" value="Methyltransf_21"/>
    <property type="match status" value="1"/>
</dbReference>
<name>A0A090VUF2_9FLAO</name>
<dbReference type="Gene3D" id="3.40.50.150">
    <property type="entry name" value="Vaccinia Virus protein VP39"/>
    <property type="match status" value="1"/>
</dbReference>
<dbReference type="InterPro" id="IPR029063">
    <property type="entry name" value="SAM-dependent_MTases_sf"/>
</dbReference>
<dbReference type="Proteomes" id="UP000029641">
    <property type="component" value="Unassembled WGS sequence"/>
</dbReference>
<dbReference type="eggNOG" id="COG2242">
    <property type="taxonomic scope" value="Bacteria"/>
</dbReference>
<keyword evidence="2" id="KW-0808">Transferase</keyword>
<dbReference type="Proteomes" id="UP000030184">
    <property type="component" value="Unassembled WGS sequence"/>
</dbReference>
<dbReference type="AlphaFoldDB" id="A0A090VUF2"/>
<reference evidence="6" key="1">
    <citation type="journal article" date="2014" name="Genome Announc.">
        <title>Draft Genome Sequence of Marine Flavobacterium Jejuia pallidilutea Strain 11shimoA1 and Pigmentation Mutants.</title>
        <authorList>
            <person name="Takatani N."/>
            <person name="Nakanishi M."/>
            <person name="Meirelles P."/>
            <person name="Mino S."/>
            <person name="Suda W."/>
            <person name="Oshima K."/>
            <person name="Hattori M."/>
            <person name="Ohkuma M."/>
            <person name="Hosokawa M."/>
            <person name="Miyashita K."/>
            <person name="Thompson F.L."/>
            <person name="Niwa A."/>
            <person name="Sawabe T."/>
            <person name="Sawabe T."/>
        </authorList>
    </citation>
    <scope>NUCLEOTIDE SEQUENCE [LARGE SCALE GENOMIC DNA]</scope>
    <source>
        <strain evidence="6">JCM 19538</strain>
    </source>
</reference>
<dbReference type="RefSeq" id="WP_081956250.1">
    <property type="nucleotide sequence ID" value="NZ_BBNR01000011.1"/>
</dbReference>